<feature type="region of interest" description="Disordered" evidence="1">
    <location>
        <begin position="284"/>
        <end position="320"/>
    </location>
</feature>
<protein>
    <submittedName>
        <fullName evidence="2">OLC1v1037446C2</fullName>
    </submittedName>
</protein>
<gene>
    <name evidence="2" type="ORF">OLC1_LOCUS20871</name>
</gene>
<keyword evidence="3" id="KW-1185">Reference proteome</keyword>
<feature type="region of interest" description="Disordered" evidence="1">
    <location>
        <begin position="159"/>
        <end position="178"/>
    </location>
</feature>
<dbReference type="SUPFAM" id="SSF48452">
    <property type="entry name" value="TPR-like"/>
    <property type="match status" value="1"/>
</dbReference>
<evidence type="ECO:0000313" key="2">
    <source>
        <dbReference type="EMBL" id="CAI9113985.1"/>
    </source>
</evidence>
<dbReference type="AlphaFoldDB" id="A0AAV1E1C6"/>
<dbReference type="EMBL" id="OX459124">
    <property type="protein sequence ID" value="CAI9113985.1"/>
    <property type="molecule type" value="Genomic_DNA"/>
</dbReference>
<organism evidence="2 3">
    <name type="scientific">Oldenlandia corymbosa var. corymbosa</name>
    <dbReference type="NCBI Taxonomy" id="529605"/>
    <lineage>
        <taxon>Eukaryota</taxon>
        <taxon>Viridiplantae</taxon>
        <taxon>Streptophyta</taxon>
        <taxon>Embryophyta</taxon>
        <taxon>Tracheophyta</taxon>
        <taxon>Spermatophyta</taxon>
        <taxon>Magnoliopsida</taxon>
        <taxon>eudicotyledons</taxon>
        <taxon>Gunneridae</taxon>
        <taxon>Pentapetalae</taxon>
        <taxon>asterids</taxon>
        <taxon>lamiids</taxon>
        <taxon>Gentianales</taxon>
        <taxon>Rubiaceae</taxon>
        <taxon>Rubioideae</taxon>
        <taxon>Spermacoceae</taxon>
        <taxon>Hedyotis-Oldenlandia complex</taxon>
        <taxon>Oldenlandia</taxon>
    </lineage>
</organism>
<accession>A0AAV1E1C6</accession>
<evidence type="ECO:0000256" key="1">
    <source>
        <dbReference type="SAM" id="MobiDB-lite"/>
    </source>
</evidence>
<proteinExistence type="predicted"/>
<reference evidence="2" key="1">
    <citation type="submission" date="2023-03" db="EMBL/GenBank/DDBJ databases">
        <authorList>
            <person name="Julca I."/>
        </authorList>
    </citation>
    <scope>NUCLEOTIDE SEQUENCE</scope>
</reference>
<dbReference type="Proteomes" id="UP001161247">
    <property type="component" value="Chromosome 7"/>
</dbReference>
<evidence type="ECO:0000313" key="3">
    <source>
        <dbReference type="Proteomes" id="UP001161247"/>
    </source>
</evidence>
<feature type="region of interest" description="Disordered" evidence="1">
    <location>
        <begin position="1"/>
        <end position="33"/>
    </location>
</feature>
<name>A0AAV1E1C6_OLDCO</name>
<dbReference type="PANTHER" id="PTHR26312">
    <property type="entry name" value="TETRATRICOPEPTIDE REPEAT PROTEIN 5"/>
    <property type="match status" value="1"/>
</dbReference>
<dbReference type="PANTHER" id="PTHR26312:SF168">
    <property type="entry name" value="OS06G0606700 PROTEIN"/>
    <property type="match status" value="1"/>
</dbReference>
<dbReference type="Gene3D" id="1.25.40.10">
    <property type="entry name" value="Tetratricopeptide repeat domain"/>
    <property type="match status" value="1"/>
</dbReference>
<dbReference type="InterPro" id="IPR011990">
    <property type="entry name" value="TPR-like_helical_dom_sf"/>
</dbReference>
<sequence>MLLRSSSSPILNSWVPNSTGSSPEPENLPQLTRTRSISFSASFSIEDYHGRSPSSFTLCESEIKDHAAGVKKEKVRILRPRTPKPMKIREEKDEEMGRLLSSSGLGETVVVAAAVAAEEGCAVVNGKEKVLQTLVVGGGAVGGSGGKVCGGGGGGGNGGDGSGFGSDSQDSNSWHGHDSTDAYYQKMIEANPGNSLLLANYAKFLKEVKGDLPKAEEYCGRAILANPSDANVLSLYADLIWQTQKNASRAQTYFDQAIQTDPNDCYVLASYARFLWDAEEDEEEEEKGSCHYEIGTDSGSSSTNYFGGGSSHRPPITAAS</sequence>